<feature type="domain" description="Transposase IS110-like N-terminal" evidence="1">
    <location>
        <begin position="12"/>
        <end position="153"/>
    </location>
</feature>
<evidence type="ECO:0000313" key="3">
    <source>
        <dbReference type="EMBL" id="PIP39433.1"/>
    </source>
</evidence>
<dbReference type="AlphaFoldDB" id="A0A2H0A1Y5"/>
<dbReference type="InterPro" id="IPR002525">
    <property type="entry name" value="Transp_IS110-like_N"/>
</dbReference>
<dbReference type="Pfam" id="PF01548">
    <property type="entry name" value="DEDD_Tnp_IS110"/>
    <property type="match status" value="1"/>
</dbReference>
<accession>A0A2H0A1Y5</accession>
<evidence type="ECO:0000259" key="2">
    <source>
        <dbReference type="Pfam" id="PF02371"/>
    </source>
</evidence>
<sequence length="341" mass="39087">METATIQKNFYCGGDLHAKTMFLSIMDAKGEILFHRNIPNNPPYFLSVIQPYRHSIAVGVESTFNWYWLADTCQKENIPFFLGHALYMKAIHGGKNKNDRIDATTIANLLRCNMFPPAYPYPKEMRGTRDLLRRRYRYVTLRAESYTHIQGTFNQQAIDGVSSSDVKRKSSRADLPNHFDHPDIAMSVNCDIELSHALDPIINKIEKQVYTRAKYHDHNALSILMTTPGIGKILAFTILYEIYTINRFPSVQNFSSYCRLVKCERTSNGKYTGDGNNKIGNPYLKWAFSEIIIHAQTHSPNIKKYYERLISKHGEGIAKSIMAHKFAVAVYFMLKKQGGIQ</sequence>
<feature type="domain" description="Transposase IS116/IS110/IS902 C-terminal" evidence="2">
    <location>
        <begin position="222"/>
        <end position="307"/>
    </location>
</feature>
<dbReference type="GO" id="GO:0003677">
    <property type="term" value="F:DNA binding"/>
    <property type="evidence" value="ECO:0007669"/>
    <property type="project" value="InterPro"/>
</dbReference>
<reference evidence="3 4" key="1">
    <citation type="submission" date="2017-09" db="EMBL/GenBank/DDBJ databases">
        <title>Depth-based differentiation of microbial function through sediment-hosted aquifers and enrichment of novel symbionts in the deep terrestrial subsurface.</title>
        <authorList>
            <person name="Probst A.J."/>
            <person name="Ladd B."/>
            <person name="Jarett J.K."/>
            <person name="Geller-Mcgrath D.E."/>
            <person name="Sieber C.M."/>
            <person name="Emerson J.B."/>
            <person name="Anantharaman K."/>
            <person name="Thomas B.C."/>
            <person name="Malmstrom R."/>
            <person name="Stieglmeier M."/>
            <person name="Klingl A."/>
            <person name="Woyke T."/>
            <person name="Ryan C.M."/>
            <person name="Banfield J.F."/>
        </authorList>
    </citation>
    <scope>NUCLEOTIDE SEQUENCE [LARGE SCALE GENOMIC DNA]</scope>
    <source>
        <strain evidence="3">CG23_combo_of_CG06-09_8_20_14_all_40_23</strain>
    </source>
</reference>
<dbReference type="NCBIfam" id="NF033542">
    <property type="entry name" value="transpos_IS110"/>
    <property type="match status" value="1"/>
</dbReference>
<evidence type="ECO:0000259" key="1">
    <source>
        <dbReference type="Pfam" id="PF01548"/>
    </source>
</evidence>
<dbReference type="InterPro" id="IPR003346">
    <property type="entry name" value="Transposase_20"/>
</dbReference>
<dbReference type="Pfam" id="PF02371">
    <property type="entry name" value="Transposase_20"/>
    <property type="match status" value="1"/>
</dbReference>
<evidence type="ECO:0000313" key="4">
    <source>
        <dbReference type="Proteomes" id="UP000231067"/>
    </source>
</evidence>
<dbReference type="GO" id="GO:0006313">
    <property type="term" value="P:DNA transposition"/>
    <property type="evidence" value="ECO:0007669"/>
    <property type="project" value="InterPro"/>
</dbReference>
<dbReference type="EMBL" id="PCSH01000170">
    <property type="protein sequence ID" value="PIP39433.1"/>
    <property type="molecule type" value="Genomic_DNA"/>
</dbReference>
<protein>
    <submittedName>
        <fullName evidence="3">IS110 family transposase</fullName>
    </submittedName>
</protein>
<dbReference type="GO" id="GO:0004803">
    <property type="term" value="F:transposase activity"/>
    <property type="evidence" value="ECO:0007669"/>
    <property type="project" value="InterPro"/>
</dbReference>
<dbReference type="PANTHER" id="PTHR33055">
    <property type="entry name" value="TRANSPOSASE FOR INSERTION SEQUENCE ELEMENT IS1111A"/>
    <property type="match status" value="1"/>
</dbReference>
<dbReference type="Proteomes" id="UP000231067">
    <property type="component" value="Unassembled WGS sequence"/>
</dbReference>
<name>A0A2H0A1Y5_9BACT</name>
<proteinExistence type="predicted"/>
<comment type="caution">
    <text evidence="3">The sequence shown here is derived from an EMBL/GenBank/DDBJ whole genome shotgun (WGS) entry which is preliminary data.</text>
</comment>
<gene>
    <name evidence="3" type="ORF">COX18_10155</name>
</gene>
<dbReference type="InterPro" id="IPR047650">
    <property type="entry name" value="Transpos_IS110"/>
</dbReference>
<organism evidence="3 4">
    <name type="scientific">Candidatus Desantisbacteria bacterium CG23_combo_of_CG06-09_8_20_14_all_40_23</name>
    <dbReference type="NCBI Taxonomy" id="1974550"/>
    <lineage>
        <taxon>Bacteria</taxon>
        <taxon>Candidatus Desantisiibacteriota</taxon>
    </lineage>
</organism>
<dbReference type="PANTHER" id="PTHR33055:SF15">
    <property type="entry name" value="TRANSPOSASE-RELATED"/>
    <property type="match status" value="1"/>
</dbReference>